<sequence>MHNALDPTSTMSVLVSSRVTPGVALVSEYMTLYIATCCGGEEPTADYATMFEERRFL</sequence>
<dbReference type="AlphaFoldDB" id="A0A484H4H7"/>
<name>A0A484H4H7_9ZZZZ</name>
<gene>
    <name evidence="1" type="ORF">RIEGSTA812A_PEG_189</name>
</gene>
<accession>A0A484H4H7</accession>
<evidence type="ECO:0000313" key="1">
    <source>
        <dbReference type="EMBL" id="VBB68716.1"/>
    </source>
</evidence>
<dbReference type="EMBL" id="LR026963">
    <property type="protein sequence ID" value="VBB68716.1"/>
    <property type="molecule type" value="Genomic_DNA"/>
</dbReference>
<proteinExistence type="predicted"/>
<protein>
    <submittedName>
        <fullName evidence="1">Uncharacterized protein</fullName>
    </submittedName>
</protein>
<organism evidence="1">
    <name type="scientific">invertebrate metagenome</name>
    <dbReference type="NCBI Taxonomy" id="1711999"/>
    <lineage>
        <taxon>unclassified sequences</taxon>
        <taxon>metagenomes</taxon>
        <taxon>organismal metagenomes</taxon>
    </lineage>
</organism>
<reference evidence="1" key="1">
    <citation type="submission" date="2018-10" db="EMBL/GenBank/DDBJ databases">
        <authorList>
            <person name="Gruber-Vodicka H."/>
            <person name="Jaeckle O."/>
        </authorList>
    </citation>
    <scope>NUCLEOTIDE SEQUENCE</scope>
</reference>